<keyword evidence="4" id="KW-1185">Reference proteome</keyword>
<accession>A0A7Y9DZ61</accession>
<dbReference type="InterPro" id="IPR050564">
    <property type="entry name" value="F420-G6PD/mer"/>
</dbReference>
<proteinExistence type="predicted"/>
<evidence type="ECO:0000256" key="1">
    <source>
        <dbReference type="ARBA" id="ARBA00023002"/>
    </source>
</evidence>
<dbReference type="Gene3D" id="3.20.20.30">
    <property type="entry name" value="Luciferase-like domain"/>
    <property type="match status" value="1"/>
</dbReference>
<sequence length="340" mass="35521">MRARTAPLIAMGPRLLLHGFTDADPVAMAARAREVEAAGWDGLLLADSQNLTPEVFVALTVAAGATTTLELGPAVTNLVTRHPAVLASAAATLQRVGDGRTVLGVGRGDSALLQVGLAPQPPAEFARDLARLRTYLHGGTVDERGYPARLGWLPRPDDGAVPIQVFASGPRITRVAAELGDRVTVVVGARPELVAARVATAREAGARSVGAYLVVAVEDDACRARNLVRGNVAIFAHFQRHAGDLGTADRAVVGEVTRRWEEATHGVAASAQADALTDSYIDHFAVVGSAAEVTDRLRGLVALGLDHLVLIGASRDVPPEVAREQERRILTAARAAADGA</sequence>
<feature type="domain" description="Luciferase-like" evidence="2">
    <location>
        <begin position="27"/>
        <end position="307"/>
    </location>
</feature>
<name>A0A7Y9DZ61_9PSEU</name>
<dbReference type="EMBL" id="JACCBN010000001">
    <property type="protein sequence ID" value="NYD38056.1"/>
    <property type="molecule type" value="Genomic_DNA"/>
</dbReference>
<dbReference type="EC" id="1.5.98.2" evidence="3"/>
<reference evidence="3 4" key="1">
    <citation type="submission" date="2020-07" db="EMBL/GenBank/DDBJ databases">
        <title>Sequencing the genomes of 1000 actinobacteria strains.</title>
        <authorList>
            <person name="Klenk H.-P."/>
        </authorList>
    </citation>
    <scope>NUCLEOTIDE SEQUENCE [LARGE SCALE GENOMIC DNA]</scope>
    <source>
        <strain evidence="3 4">DSM 45772</strain>
    </source>
</reference>
<protein>
    <submittedName>
        <fullName evidence="3">5,10-methylenetetrahydromethanopterin reductase</fullName>
        <ecNumber evidence="3">1.5.98.2</ecNumber>
    </submittedName>
</protein>
<dbReference type="PANTHER" id="PTHR43244">
    <property type="match status" value="1"/>
</dbReference>
<dbReference type="InterPro" id="IPR011251">
    <property type="entry name" value="Luciferase-like_dom"/>
</dbReference>
<gene>
    <name evidence="3" type="ORF">BJ983_004158</name>
</gene>
<dbReference type="AlphaFoldDB" id="A0A7Y9DZ61"/>
<dbReference type="PANTHER" id="PTHR43244:SF1">
    <property type="entry name" value="5,10-METHYLENETETRAHYDROMETHANOPTERIN REDUCTASE"/>
    <property type="match status" value="1"/>
</dbReference>
<comment type="caution">
    <text evidence="3">The sequence shown here is derived from an EMBL/GenBank/DDBJ whole genome shotgun (WGS) entry which is preliminary data.</text>
</comment>
<evidence type="ECO:0000313" key="3">
    <source>
        <dbReference type="EMBL" id="NYD38056.1"/>
    </source>
</evidence>
<evidence type="ECO:0000259" key="2">
    <source>
        <dbReference type="Pfam" id="PF00296"/>
    </source>
</evidence>
<dbReference type="RefSeq" id="WP_179795554.1">
    <property type="nucleotide sequence ID" value="NZ_BAABHP010000020.1"/>
</dbReference>
<dbReference type="InterPro" id="IPR036661">
    <property type="entry name" value="Luciferase-like_sf"/>
</dbReference>
<dbReference type="GO" id="GO:0018537">
    <property type="term" value="F:coenzyme F420-dependent N5,N10-methenyltetrahydromethanopterin reductase activity"/>
    <property type="evidence" value="ECO:0007669"/>
    <property type="project" value="UniProtKB-EC"/>
</dbReference>
<evidence type="ECO:0000313" key="4">
    <source>
        <dbReference type="Proteomes" id="UP000535890"/>
    </source>
</evidence>
<keyword evidence="1 3" id="KW-0560">Oxidoreductase</keyword>
<dbReference type="Proteomes" id="UP000535890">
    <property type="component" value="Unassembled WGS sequence"/>
</dbReference>
<dbReference type="SUPFAM" id="SSF51679">
    <property type="entry name" value="Bacterial luciferase-like"/>
    <property type="match status" value="1"/>
</dbReference>
<organism evidence="3 4">
    <name type="scientific">Actinomycetospora corticicola</name>
    <dbReference type="NCBI Taxonomy" id="663602"/>
    <lineage>
        <taxon>Bacteria</taxon>
        <taxon>Bacillati</taxon>
        <taxon>Actinomycetota</taxon>
        <taxon>Actinomycetes</taxon>
        <taxon>Pseudonocardiales</taxon>
        <taxon>Pseudonocardiaceae</taxon>
        <taxon>Actinomycetospora</taxon>
    </lineage>
</organism>
<dbReference type="Pfam" id="PF00296">
    <property type="entry name" value="Bac_luciferase"/>
    <property type="match status" value="1"/>
</dbReference>
<dbReference type="GO" id="GO:0016705">
    <property type="term" value="F:oxidoreductase activity, acting on paired donors, with incorporation or reduction of molecular oxygen"/>
    <property type="evidence" value="ECO:0007669"/>
    <property type="project" value="InterPro"/>
</dbReference>